<dbReference type="EMBL" id="PVNE01000024">
    <property type="protein sequence ID" value="PRX39523.1"/>
    <property type="molecule type" value="Genomic_DNA"/>
</dbReference>
<accession>A0A2T0LC66</accession>
<dbReference type="AlphaFoldDB" id="A0A2T0LC66"/>
<keyword evidence="2" id="KW-1185">Reference proteome</keyword>
<proteinExistence type="predicted"/>
<dbReference type="InterPro" id="IPR057006">
    <property type="entry name" value="Phage_TAC_19"/>
</dbReference>
<organism evidence="1 2">
    <name type="scientific">Planifilum fimeticola</name>
    <dbReference type="NCBI Taxonomy" id="201975"/>
    <lineage>
        <taxon>Bacteria</taxon>
        <taxon>Bacillati</taxon>
        <taxon>Bacillota</taxon>
        <taxon>Bacilli</taxon>
        <taxon>Bacillales</taxon>
        <taxon>Thermoactinomycetaceae</taxon>
        <taxon>Planifilum</taxon>
    </lineage>
</organism>
<name>A0A2T0LC66_9BACL</name>
<protein>
    <recommendedName>
        <fullName evidence="3">Tail assembly chaperone</fullName>
    </recommendedName>
</protein>
<evidence type="ECO:0008006" key="3">
    <source>
        <dbReference type="Google" id="ProtNLM"/>
    </source>
</evidence>
<gene>
    <name evidence="1" type="ORF">CLV97_12461</name>
</gene>
<evidence type="ECO:0000313" key="2">
    <source>
        <dbReference type="Proteomes" id="UP000237797"/>
    </source>
</evidence>
<comment type="caution">
    <text evidence="1">The sequence shown here is derived from an EMBL/GenBank/DDBJ whole genome shotgun (WGS) entry which is preliminary data.</text>
</comment>
<sequence length="144" mass="16904">MIIGPILRPYFFFKMGGFNMLKITLRLNGETKTYTQDFISGYLFRKALLISDKREKFLKKVMDSETGATLEEQEELLDELYHFITEVFGNQFTVEEYERGTDARRVVDQSWEIVYRIISQVTGPLQELNVGNPTQKKKPHRKKS</sequence>
<evidence type="ECO:0000313" key="1">
    <source>
        <dbReference type="EMBL" id="PRX39523.1"/>
    </source>
</evidence>
<reference evidence="1 2" key="1">
    <citation type="submission" date="2018-03" db="EMBL/GenBank/DDBJ databases">
        <title>Genomic Encyclopedia of Archaeal and Bacterial Type Strains, Phase II (KMG-II): from individual species to whole genera.</title>
        <authorList>
            <person name="Goeker M."/>
        </authorList>
    </citation>
    <scope>NUCLEOTIDE SEQUENCE [LARGE SCALE GENOMIC DNA]</scope>
    <source>
        <strain evidence="1 2">DSM 44946</strain>
    </source>
</reference>
<dbReference type="Pfam" id="PF23857">
    <property type="entry name" value="Phage_TAC_19"/>
    <property type="match status" value="1"/>
</dbReference>
<dbReference type="NCBIfam" id="NF047360">
    <property type="entry name" value="tail_chap_PVL"/>
    <property type="match status" value="1"/>
</dbReference>
<dbReference type="Proteomes" id="UP000237797">
    <property type="component" value="Unassembled WGS sequence"/>
</dbReference>